<protein>
    <submittedName>
        <fullName evidence="3">Uncharacterized protein</fullName>
    </submittedName>
</protein>
<dbReference type="GO" id="GO:0005737">
    <property type="term" value="C:cytoplasm"/>
    <property type="evidence" value="ECO:0007669"/>
    <property type="project" value="TreeGrafter"/>
</dbReference>
<sequence>MGKALVNSKHEPGGTANDGLHSLFIKEVKVTTPEVKNLETREEEFSERKDKGIPTFEVTGEDSETEEDDTSYVRAEEEEGACAMEEEEEWWEEEEEGEDDPILCEKGDSTCCLVSATSVMGKMGADEEIMVFCKGGQTALMLGVSYDQEDMVQVLLSCQAEVNLQDHDGLWALMLACHHGNTDLVHLLLAHPACDSSLNDKMRLMGS</sequence>
<feature type="region of interest" description="Disordered" evidence="2">
    <location>
        <begin position="35"/>
        <end position="74"/>
    </location>
</feature>
<gene>
    <name evidence="3" type="ORF">MONAX_5E027616</name>
</gene>
<dbReference type="PROSITE" id="PS50088">
    <property type="entry name" value="ANK_REPEAT"/>
    <property type="match status" value="1"/>
</dbReference>
<dbReference type="GO" id="GO:0005856">
    <property type="term" value="C:cytoskeleton"/>
    <property type="evidence" value="ECO:0007669"/>
    <property type="project" value="TreeGrafter"/>
</dbReference>
<feature type="region of interest" description="Disordered" evidence="2">
    <location>
        <begin position="1"/>
        <end position="21"/>
    </location>
</feature>
<dbReference type="InterPro" id="IPR047184">
    <property type="entry name" value="KANK1-4"/>
</dbReference>
<organism evidence="3 4">
    <name type="scientific">Marmota monax</name>
    <name type="common">Woodchuck</name>
    <dbReference type="NCBI Taxonomy" id="9995"/>
    <lineage>
        <taxon>Eukaryota</taxon>
        <taxon>Metazoa</taxon>
        <taxon>Chordata</taxon>
        <taxon>Craniata</taxon>
        <taxon>Vertebrata</taxon>
        <taxon>Euteleostomi</taxon>
        <taxon>Mammalia</taxon>
        <taxon>Eutheria</taxon>
        <taxon>Euarchontoglires</taxon>
        <taxon>Glires</taxon>
        <taxon>Rodentia</taxon>
        <taxon>Sciuromorpha</taxon>
        <taxon>Sciuridae</taxon>
        <taxon>Xerinae</taxon>
        <taxon>Marmotini</taxon>
        <taxon>Marmota</taxon>
    </lineage>
</organism>
<keyword evidence="1" id="KW-0040">ANK repeat</keyword>
<dbReference type="Gene3D" id="1.25.40.20">
    <property type="entry name" value="Ankyrin repeat-containing domain"/>
    <property type="match status" value="1"/>
</dbReference>
<dbReference type="PANTHER" id="PTHR24168">
    <property type="entry name" value="KN MOTIF AND ANKYRIN REPEAT DOMAIN-CONTAINING"/>
    <property type="match status" value="1"/>
</dbReference>
<feature type="compositionally biased region" description="Acidic residues" evidence="2">
    <location>
        <begin position="59"/>
        <end position="74"/>
    </location>
</feature>
<dbReference type="PANTHER" id="PTHR24168:SF24">
    <property type="entry name" value="KN MOTIF AND ANKYRIN REPEAT DOMAIN-CONTAINING PROTEIN 4"/>
    <property type="match status" value="1"/>
</dbReference>
<evidence type="ECO:0000313" key="3">
    <source>
        <dbReference type="EMBL" id="VTJ61549.1"/>
    </source>
</evidence>
<dbReference type="InterPro" id="IPR002110">
    <property type="entry name" value="Ankyrin_rpt"/>
</dbReference>
<evidence type="ECO:0000256" key="1">
    <source>
        <dbReference type="PROSITE-ProRule" id="PRU00023"/>
    </source>
</evidence>
<keyword evidence="4" id="KW-1185">Reference proteome</keyword>
<evidence type="ECO:0000256" key="2">
    <source>
        <dbReference type="SAM" id="MobiDB-lite"/>
    </source>
</evidence>
<dbReference type="GO" id="GO:0030837">
    <property type="term" value="P:negative regulation of actin filament polymerization"/>
    <property type="evidence" value="ECO:0007669"/>
    <property type="project" value="InterPro"/>
</dbReference>
<dbReference type="Pfam" id="PF12796">
    <property type="entry name" value="Ank_2"/>
    <property type="match status" value="1"/>
</dbReference>
<evidence type="ECO:0000313" key="4">
    <source>
        <dbReference type="Proteomes" id="UP000335636"/>
    </source>
</evidence>
<dbReference type="PROSITE" id="PS50297">
    <property type="entry name" value="ANK_REP_REGION"/>
    <property type="match status" value="1"/>
</dbReference>
<proteinExistence type="predicted"/>
<dbReference type="EMBL" id="CABDUW010000177">
    <property type="protein sequence ID" value="VTJ61549.1"/>
    <property type="molecule type" value="Genomic_DNA"/>
</dbReference>
<dbReference type="Proteomes" id="UP000335636">
    <property type="component" value="Unassembled WGS sequence"/>
</dbReference>
<dbReference type="SMART" id="SM00248">
    <property type="entry name" value="ANK"/>
    <property type="match status" value="2"/>
</dbReference>
<feature type="repeat" description="ANK" evidence="1">
    <location>
        <begin position="135"/>
        <end position="167"/>
    </location>
</feature>
<comment type="caution">
    <text evidence="3">The sequence shown here is derived from an EMBL/GenBank/DDBJ whole genome shotgun (WGS) entry which is preliminary data.</text>
</comment>
<dbReference type="AlphaFoldDB" id="A0A5E4AYD8"/>
<dbReference type="InterPro" id="IPR036770">
    <property type="entry name" value="Ankyrin_rpt-contain_sf"/>
</dbReference>
<reference evidence="3" key="1">
    <citation type="submission" date="2019-04" db="EMBL/GenBank/DDBJ databases">
        <authorList>
            <person name="Alioto T."/>
            <person name="Alioto T."/>
        </authorList>
    </citation>
    <scope>NUCLEOTIDE SEQUENCE [LARGE SCALE GENOMIC DNA]</scope>
</reference>
<accession>A0A5E4AYD8</accession>
<dbReference type="SUPFAM" id="SSF48403">
    <property type="entry name" value="Ankyrin repeat"/>
    <property type="match status" value="1"/>
</dbReference>
<name>A0A5E4AYD8_MARMO</name>